<dbReference type="InterPro" id="IPR033121">
    <property type="entry name" value="PEPTIDASE_A1"/>
</dbReference>
<dbReference type="OrthoDB" id="660550at2759"/>
<dbReference type="Pfam" id="PF00026">
    <property type="entry name" value="Asp"/>
    <property type="match status" value="1"/>
</dbReference>
<sequence length="456" mass="50567">MLDFVPLKWALFMSIIIFSSVRADPLVLGFTKSMPPPNQVANFLSNRASGLARQERFLAEKLGLSDKNNSDDDIDDNEARTGKDNGDNASSATTVSSENNIYGVRNYLWSYLITVGVGHPKQEFKLILDTGSSVLWVPSSKCSNTTCPGSSSVSLFDTSASTSYQVEEGNIFNLSYGSGGCSGESGQDSIFIGDTEIKHQKFGVADKVSEDLLTDGVNGILGFGPGITDQKFNSKAEKWSTPMQHLLDNGNIKSNMFSIYFDNVDTKDELETANGRLVLGGLPPHEYYTGEIQWANLFSEGKYKYYWAIKSQGIKVNNKRISGNLRGIVDTGTTMTILAPEYGKRVISALKIVKYDEKNSLYYVDCKKINSLPTLTFLLDGNIELSLTPEQYTAPSWQTSFWLVKDNQCPLYLSTDIVTEFDFILGQKFLEYHVAAHDIDNKRIGLAPRIHDKNPE</sequence>
<dbReference type="GO" id="GO:0006508">
    <property type="term" value="P:proteolysis"/>
    <property type="evidence" value="ECO:0007669"/>
    <property type="project" value="UniProtKB-KW"/>
</dbReference>
<keyword evidence="5" id="KW-0645">Protease</keyword>
<evidence type="ECO:0000256" key="5">
    <source>
        <dbReference type="RuleBase" id="RU000454"/>
    </source>
</evidence>
<dbReference type="AlphaFoldDB" id="A0A1X2IFZ8"/>
<dbReference type="SUPFAM" id="SSF50630">
    <property type="entry name" value="Acid proteases"/>
    <property type="match status" value="1"/>
</dbReference>
<dbReference type="PROSITE" id="PS51767">
    <property type="entry name" value="PEPTIDASE_A1"/>
    <property type="match status" value="1"/>
</dbReference>
<dbReference type="CDD" id="cd05471">
    <property type="entry name" value="pepsin_like"/>
    <property type="match status" value="1"/>
</dbReference>
<evidence type="ECO:0000256" key="2">
    <source>
        <dbReference type="ARBA" id="ARBA00022750"/>
    </source>
</evidence>
<dbReference type="EMBL" id="MCGE01000012">
    <property type="protein sequence ID" value="ORZ15840.1"/>
    <property type="molecule type" value="Genomic_DNA"/>
</dbReference>
<feature type="signal peptide" evidence="7">
    <location>
        <begin position="1"/>
        <end position="23"/>
    </location>
</feature>
<feature type="chain" id="PRO_5010861491" evidence="7">
    <location>
        <begin position="24"/>
        <end position="456"/>
    </location>
</feature>
<keyword evidence="10" id="KW-1185">Reference proteome</keyword>
<evidence type="ECO:0000256" key="3">
    <source>
        <dbReference type="PIRSR" id="PIRSR601461-1"/>
    </source>
</evidence>
<organism evidence="9 10">
    <name type="scientific">Absidia repens</name>
    <dbReference type="NCBI Taxonomy" id="90262"/>
    <lineage>
        <taxon>Eukaryota</taxon>
        <taxon>Fungi</taxon>
        <taxon>Fungi incertae sedis</taxon>
        <taxon>Mucoromycota</taxon>
        <taxon>Mucoromycotina</taxon>
        <taxon>Mucoromycetes</taxon>
        <taxon>Mucorales</taxon>
        <taxon>Cunninghamellaceae</taxon>
        <taxon>Absidia</taxon>
    </lineage>
</organism>
<feature type="disulfide bond" evidence="4">
    <location>
        <begin position="142"/>
        <end position="147"/>
    </location>
</feature>
<dbReference type="InterPro" id="IPR001461">
    <property type="entry name" value="Aspartic_peptidase_A1"/>
</dbReference>
<evidence type="ECO:0000313" key="9">
    <source>
        <dbReference type="EMBL" id="ORZ15840.1"/>
    </source>
</evidence>
<comment type="similarity">
    <text evidence="1 5">Belongs to the peptidase A1 family.</text>
</comment>
<keyword evidence="7" id="KW-0732">Signal</keyword>
<dbReference type="InterPro" id="IPR001969">
    <property type="entry name" value="Aspartic_peptidase_AS"/>
</dbReference>
<dbReference type="PRINTS" id="PR00792">
    <property type="entry name" value="PEPSIN"/>
</dbReference>
<reference evidence="9 10" key="1">
    <citation type="submission" date="2016-07" db="EMBL/GenBank/DDBJ databases">
        <title>Pervasive Adenine N6-methylation of Active Genes in Fungi.</title>
        <authorList>
            <consortium name="DOE Joint Genome Institute"/>
            <person name="Mondo S.J."/>
            <person name="Dannebaum R.O."/>
            <person name="Kuo R.C."/>
            <person name="Labutti K."/>
            <person name="Haridas S."/>
            <person name="Kuo A."/>
            <person name="Salamov A."/>
            <person name="Ahrendt S.R."/>
            <person name="Lipzen A."/>
            <person name="Sullivan W."/>
            <person name="Andreopoulos W.B."/>
            <person name="Clum A."/>
            <person name="Lindquist E."/>
            <person name="Daum C."/>
            <person name="Ramamoorthy G.K."/>
            <person name="Gryganskyi A."/>
            <person name="Culley D."/>
            <person name="Magnuson J.K."/>
            <person name="James T.Y."/>
            <person name="O'Malley M.A."/>
            <person name="Stajich J.E."/>
            <person name="Spatafora J.W."/>
            <person name="Visel A."/>
            <person name="Grigoriev I.V."/>
        </authorList>
    </citation>
    <scope>NUCLEOTIDE SEQUENCE [LARGE SCALE GENOMIC DNA]</scope>
    <source>
        <strain evidence="9 10">NRRL 1336</strain>
    </source>
</reference>
<evidence type="ECO:0000313" key="10">
    <source>
        <dbReference type="Proteomes" id="UP000193560"/>
    </source>
</evidence>
<comment type="caution">
    <text evidence="9">The sequence shown here is derived from an EMBL/GenBank/DDBJ whole genome shotgun (WGS) entry which is preliminary data.</text>
</comment>
<dbReference type="PANTHER" id="PTHR47966:SF51">
    <property type="entry name" value="BETA-SITE APP-CLEAVING ENZYME, ISOFORM A-RELATED"/>
    <property type="match status" value="1"/>
</dbReference>
<evidence type="ECO:0000256" key="6">
    <source>
        <dbReference type="SAM" id="MobiDB-lite"/>
    </source>
</evidence>
<dbReference type="InterPro" id="IPR034164">
    <property type="entry name" value="Pepsin-like_dom"/>
</dbReference>
<proteinExistence type="inferred from homology"/>
<name>A0A1X2IFZ8_9FUNG</name>
<dbReference type="GO" id="GO:0004190">
    <property type="term" value="F:aspartic-type endopeptidase activity"/>
    <property type="evidence" value="ECO:0007669"/>
    <property type="project" value="UniProtKB-KW"/>
</dbReference>
<feature type="active site" evidence="3">
    <location>
        <position position="129"/>
    </location>
</feature>
<dbReference type="STRING" id="90262.A0A1X2IFZ8"/>
<feature type="region of interest" description="Disordered" evidence="6">
    <location>
        <begin position="68"/>
        <end position="94"/>
    </location>
</feature>
<gene>
    <name evidence="9" type="ORF">BCR42DRAFT_451761</name>
</gene>
<keyword evidence="5" id="KW-0378">Hydrolase</keyword>
<dbReference type="InterPro" id="IPR021109">
    <property type="entry name" value="Peptidase_aspartic_dom_sf"/>
</dbReference>
<evidence type="ECO:0000256" key="7">
    <source>
        <dbReference type="SAM" id="SignalP"/>
    </source>
</evidence>
<feature type="compositionally biased region" description="Basic and acidic residues" evidence="6">
    <location>
        <begin position="77"/>
        <end position="86"/>
    </location>
</feature>
<dbReference type="PROSITE" id="PS00141">
    <property type="entry name" value="ASP_PROTEASE"/>
    <property type="match status" value="2"/>
</dbReference>
<dbReference type="Gene3D" id="2.40.70.10">
    <property type="entry name" value="Acid Proteases"/>
    <property type="match status" value="2"/>
</dbReference>
<feature type="domain" description="Peptidase A1" evidence="8">
    <location>
        <begin position="111"/>
        <end position="447"/>
    </location>
</feature>
<evidence type="ECO:0000259" key="8">
    <source>
        <dbReference type="PROSITE" id="PS51767"/>
    </source>
</evidence>
<evidence type="ECO:0000256" key="1">
    <source>
        <dbReference type="ARBA" id="ARBA00007447"/>
    </source>
</evidence>
<dbReference type="Proteomes" id="UP000193560">
    <property type="component" value="Unassembled WGS sequence"/>
</dbReference>
<keyword evidence="2 5" id="KW-0064">Aspartyl protease</keyword>
<accession>A0A1X2IFZ8</accession>
<feature type="active site" evidence="3">
    <location>
        <position position="330"/>
    </location>
</feature>
<evidence type="ECO:0000256" key="4">
    <source>
        <dbReference type="PIRSR" id="PIRSR601461-2"/>
    </source>
</evidence>
<protein>
    <submittedName>
        <fullName evidence="9">Aspartic peptidase domain-containing protein</fullName>
    </submittedName>
</protein>
<keyword evidence="4" id="KW-1015">Disulfide bond</keyword>
<dbReference type="PANTHER" id="PTHR47966">
    <property type="entry name" value="BETA-SITE APP-CLEAVING ENZYME, ISOFORM A-RELATED"/>
    <property type="match status" value="1"/>
</dbReference>